<dbReference type="Proteomes" id="UP000033400">
    <property type="component" value="Unassembled WGS sequence"/>
</dbReference>
<dbReference type="EMBL" id="LACH01000002">
    <property type="protein sequence ID" value="KJZ67642.1"/>
    <property type="molecule type" value="Genomic_DNA"/>
</dbReference>
<dbReference type="PATRIC" id="fig|294.133.peg.1881"/>
<dbReference type="OrthoDB" id="6925135at2"/>
<dbReference type="AlphaFoldDB" id="A0A0F4VHY4"/>
<accession>A0A0F4VHY4</accession>
<comment type="caution">
    <text evidence="1">The sequence shown here is derived from an EMBL/GenBank/DDBJ whole genome shotgun (WGS) entry which is preliminary data.</text>
</comment>
<organism evidence="1 2">
    <name type="scientific">Pseudomonas fluorescens</name>
    <dbReference type="NCBI Taxonomy" id="294"/>
    <lineage>
        <taxon>Bacteria</taxon>
        <taxon>Pseudomonadati</taxon>
        <taxon>Pseudomonadota</taxon>
        <taxon>Gammaproteobacteria</taxon>
        <taxon>Pseudomonadales</taxon>
        <taxon>Pseudomonadaceae</taxon>
        <taxon>Pseudomonas</taxon>
    </lineage>
</organism>
<evidence type="ECO:0000313" key="2">
    <source>
        <dbReference type="Proteomes" id="UP000033400"/>
    </source>
</evidence>
<protein>
    <submittedName>
        <fullName evidence="1">Uncharacterized protein</fullName>
    </submittedName>
</protein>
<sequence length="72" mass="8352">MDSTPGLEIEVAAYNEFLGLWNQGMFEKQRLGQAFYNYFRLHRLTDQASLFGLYEADGEKALVTISRLFQIK</sequence>
<evidence type="ECO:0000313" key="1">
    <source>
        <dbReference type="EMBL" id="KJZ67642.1"/>
    </source>
</evidence>
<dbReference type="RefSeq" id="WP_046052567.1">
    <property type="nucleotide sequence ID" value="NZ_LACH01000002.1"/>
</dbReference>
<gene>
    <name evidence="1" type="ORF">VD17_02815</name>
</gene>
<name>A0A0F4VHY4_PSEFL</name>
<proteinExistence type="predicted"/>
<reference evidence="1 2" key="1">
    <citation type="submission" date="2015-03" db="EMBL/GenBank/DDBJ databases">
        <title>Comparative genomics of Pseudomonas insights into diversity of traits involved in vanlence and defense.</title>
        <authorList>
            <person name="Qin Y."/>
        </authorList>
    </citation>
    <scope>NUCLEOTIDE SEQUENCE [LARGE SCALE GENOMIC DNA]</scope>
    <source>
        <strain evidence="1 2">H24</strain>
    </source>
</reference>